<dbReference type="GO" id="GO:0005829">
    <property type="term" value="C:cytosol"/>
    <property type="evidence" value="ECO:0007669"/>
    <property type="project" value="TreeGrafter"/>
</dbReference>
<evidence type="ECO:0000256" key="3">
    <source>
        <dbReference type="ARBA" id="ARBA00023163"/>
    </source>
</evidence>
<dbReference type="GO" id="GO:0043565">
    <property type="term" value="F:sequence-specific DNA binding"/>
    <property type="evidence" value="ECO:0007669"/>
    <property type="project" value="InterPro"/>
</dbReference>
<gene>
    <name evidence="5" type="ORF">SAMN04489727_0522</name>
</gene>
<reference evidence="6" key="1">
    <citation type="submission" date="2016-10" db="EMBL/GenBank/DDBJ databases">
        <authorList>
            <person name="Varghese N."/>
            <person name="Submissions S."/>
        </authorList>
    </citation>
    <scope>NUCLEOTIDE SEQUENCE [LARGE SCALE GENOMIC DNA]</scope>
    <source>
        <strain evidence="6">DSM 44544</strain>
    </source>
</reference>
<sequence>MDHLDDVDWRLLELLQQDGRLSFSELGRRISLSGSAVTERVRRLEERGVITGYAASIDTTKLGLPIEALVRARVRSLDTPRFRTAVLPLPQVVAADHVTGEECWVLRVLCRDTAELEALLETVQRYGETSTSLVLSSPLRRRPVGRPGSG</sequence>
<dbReference type="InterPro" id="IPR000485">
    <property type="entry name" value="AsnC-type_HTH_dom"/>
</dbReference>
<evidence type="ECO:0000256" key="2">
    <source>
        <dbReference type="ARBA" id="ARBA00023125"/>
    </source>
</evidence>
<dbReference type="SUPFAM" id="SSF46785">
    <property type="entry name" value="Winged helix' DNA-binding domain"/>
    <property type="match status" value="1"/>
</dbReference>
<dbReference type="Pfam" id="PF01037">
    <property type="entry name" value="AsnC_trans_reg"/>
    <property type="match status" value="1"/>
</dbReference>
<dbReference type="OrthoDB" id="166264at2"/>
<keyword evidence="1" id="KW-0805">Transcription regulation</keyword>
<dbReference type="PANTHER" id="PTHR30154:SF53">
    <property type="entry name" value="HTH-TYPE TRANSCRIPTIONAL REGULATOR LRPC"/>
    <property type="match status" value="1"/>
</dbReference>
<dbReference type="SUPFAM" id="SSF54909">
    <property type="entry name" value="Dimeric alpha+beta barrel"/>
    <property type="match status" value="1"/>
</dbReference>
<dbReference type="InterPro" id="IPR011991">
    <property type="entry name" value="ArsR-like_HTH"/>
</dbReference>
<dbReference type="Gene3D" id="1.10.10.10">
    <property type="entry name" value="Winged helix-like DNA-binding domain superfamily/Winged helix DNA-binding domain"/>
    <property type="match status" value="1"/>
</dbReference>
<dbReference type="GO" id="GO:0043200">
    <property type="term" value="P:response to amino acid"/>
    <property type="evidence" value="ECO:0007669"/>
    <property type="project" value="TreeGrafter"/>
</dbReference>
<dbReference type="PROSITE" id="PS50956">
    <property type="entry name" value="HTH_ASNC_2"/>
    <property type="match status" value="1"/>
</dbReference>
<dbReference type="SMART" id="SM00344">
    <property type="entry name" value="HTH_ASNC"/>
    <property type="match status" value="1"/>
</dbReference>
<dbReference type="AlphaFoldDB" id="A0A1H4IEH3"/>
<dbReference type="Gene3D" id="3.30.70.920">
    <property type="match status" value="1"/>
</dbReference>
<evidence type="ECO:0000313" key="6">
    <source>
        <dbReference type="Proteomes" id="UP000199622"/>
    </source>
</evidence>
<dbReference type="PRINTS" id="PR00033">
    <property type="entry name" value="HTHASNC"/>
</dbReference>
<name>A0A1H4IEH3_9PSEU</name>
<dbReference type="PANTHER" id="PTHR30154">
    <property type="entry name" value="LEUCINE-RESPONSIVE REGULATORY PROTEIN"/>
    <property type="match status" value="1"/>
</dbReference>
<accession>A0A1H4IEH3</accession>
<evidence type="ECO:0000313" key="5">
    <source>
        <dbReference type="EMBL" id="SEB32514.1"/>
    </source>
</evidence>
<dbReference type="STRING" id="208445.SAMN04489727_0522"/>
<dbReference type="CDD" id="cd00090">
    <property type="entry name" value="HTH_ARSR"/>
    <property type="match status" value="1"/>
</dbReference>
<dbReference type="Pfam" id="PF13404">
    <property type="entry name" value="HTH_AsnC-type"/>
    <property type="match status" value="1"/>
</dbReference>
<keyword evidence="6" id="KW-1185">Reference proteome</keyword>
<dbReference type="FunFam" id="1.10.10.10:FF:000186">
    <property type="entry name" value="AsnC family transcriptional regulator"/>
    <property type="match status" value="1"/>
</dbReference>
<dbReference type="InterPro" id="IPR036390">
    <property type="entry name" value="WH_DNA-bd_sf"/>
</dbReference>
<dbReference type="InterPro" id="IPR036388">
    <property type="entry name" value="WH-like_DNA-bd_sf"/>
</dbReference>
<evidence type="ECO:0000256" key="1">
    <source>
        <dbReference type="ARBA" id="ARBA00023015"/>
    </source>
</evidence>
<keyword evidence="2" id="KW-0238">DNA-binding</keyword>
<feature type="domain" description="HTH asnC-type" evidence="4">
    <location>
        <begin position="4"/>
        <end position="65"/>
    </location>
</feature>
<evidence type="ECO:0000259" key="4">
    <source>
        <dbReference type="PROSITE" id="PS50956"/>
    </source>
</evidence>
<dbReference type="InterPro" id="IPR019887">
    <property type="entry name" value="Tscrpt_reg_AsnC/Lrp_C"/>
</dbReference>
<protein>
    <submittedName>
        <fullName evidence="5">Transcriptional regulator, AsnC family</fullName>
    </submittedName>
</protein>
<proteinExistence type="predicted"/>
<dbReference type="InterPro" id="IPR019888">
    <property type="entry name" value="Tscrpt_reg_AsnC-like"/>
</dbReference>
<keyword evidence="3" id="KW-0804">Transcription</keyword>
<dbReference type="EMBL" id="FNSO01000002">
    <property type="protein sequence ID" value="SEB32514.1"/>
    <property type="molecule type" value="Genomic_DNA"/>
</dbReference>
<organism evidence="5 6">
    <name type="scientific">Amycolatopsis tolypomycina</name>
    <dbReference type="NCBI Taxonomy" id="208445"/>
    <lineage>
        <taxon>Bacteria</taxon>
        <taxon>Bacillati</taxon>
        <taxon>Actinomycetota</taxon>
        <taxon>Actinomycetes</taxon>
        <taxon>Pseudonocardiales</taxon>
        <taxon>Pseudonocardiaceae</taxon>
        <taxon>Amycolatopsis</taxon>
    </lineage>
</organism>
<dbReference type="RefSeq" id="WP_091304234.1">
    <property type="nucleotide sequence ID" value="NZ_FNSO01000002.1"/>
</dbReference>
<dbReference type="InterPro" id="IPR011008">
    <property type="entry name" value="Dimeric_a/b-barrel"/>
</dbReference>
<dbReference type="Proteomes" id="UP000199622">
    <property type="component" value="Unassembled WGS sequence"/>
</dbReference>